<reference evidence="4" key="1">
    <citation type="journal article" date="2019" name="Int. J. Syst. Evol. Microbiol.">
        <title>The Global Catalogue of Microorganisms (GCM) 10K type strain sequencing project: providing services to taxonomists for standard genome sequencing and annotation.</title>
        <authorList>
            <consortium name="The Broad Institute Genomics Platform"/>
            <consortium name="The Broad Institute Genome Sequencing Center for Infectious Disease"/>
            <person name="Wu L."/>
            <person name="Ma J."/>
        </authorList>
    </citation>
    <scope>NUCLEOTIDE SEQUENCE [LARGE SCALE GENOMIC DNA]</scope>
    <source>
        <strain evidence="4">CGMCC 1.16306</strain>
    </source>
</reference>
<dbReference type="InterPro" id="IPR032693">
    <property type="entry name" value="YtkA-like_dom"/>
</dbReference>
<name>A0ABV9GPC4_9BACL</name>
<comment type="caution">
    <text evidence="3">The sequence shown here is derived from an EMBL/GenBank/DDBJ whole genome shotgun (WGS) entry which is preliminary data.</text>
</comment>
<dbReference type="EMBL" id="JBHSFW010000001">
    <property type="protein sequence ID" value="MFC4618490.1"/>
    <property type="molecule type" value="Genomic_DNA"/>
</dbReference>
<organism evidence="3 4">
    <name type="scientific">Camelliibacillus cellulosilyticus</name>
    <dbReference type="NCBI Taxonomy" id="2174486"/>
    <lineage>
        <taxon>Bacteria</taxon>
        <taxon>Bacillati</taxon>
        <taxon>Bacillota</taxon>
        <taxon>Bacilli</taxon>
        <taxon>Bacillales</taxon>
        <taxon>Sporolactobacillaceae</taxon>
        <taxon>Camelliibacillus</taxon>
    </lineage>
</organism>
<sequence>MKRMFILPLLIIAAFAISACGHDAHSEHMSMDSSGAEMLKVNILTASDAFNAGTQGKIEIKVTQGKKNVTDATEVKFQVWKDDQKDQSKMLKGKGGKGGVYSANYTFPESGSYHVIAHVTANGSHTMPEKTFTVQ</sequence>
<keyword evidence="1" id="KW-0732">Signal</keyword>
<evidence type="ECO:0000313" key="3">
    <source>
        <dbReference type="EMBL" id="MFC4618490.1"/>
    </source>
</evidence>
<dbReference type="PROSITE" id="PS51257">
    <property type="entry name" value="PROKAR_LIPOPROTEIN"/>
    <property type="match status" value="1"/>
</dbReference>
<feature type="chain" id="PRO_5045337931" evidence="1">
    <location>
        <begin position="20"/>
        <end position="135"/>
    </location>
</feature>
<protein>
    <submittedName>
        <fullName evidence="3">FixH family protein</fullName>
    </submittedName>
</protein>
<dbReference type="Pfam" id="PF13115">
    <property type="entry name" value="YtkA"/>
    <property type="match status" value="1"/>
</dbReference>
<gene>
    <name evidence="3" type="ORF">ACFO4N_07050</name>
</gene>
<dbReference type="Proteomes" id="UP001596022">
    <property type="component" value="Unassembled WGS sequence"/>
</dbReference>
<evidence type="ECO:0000313" key="4">
    <source>
        <dbReference type="Proteomes" id="UP001596022"/>
    </source>
</evidence>
<feature type="domain" description="YtkA-like" evidence="2">
    <location>
        <begin position="36"/>
        <end position="118"/>
    </location>
</feature>
<keyword evidence="4" id="KW-1185">Reference proteome</keyword>
<feature type="signal peptide" evidence="1">
    <location>
        <begin position="1"/>
        <end position="19"/>
    </location>
</feature>
<proteinExistence type="predicted"/>
<accession>A0ABV9GPC4</accession>
<dbReference type="RefSeq" id="WP_376845472.1">
    <property type="nucleotide sequence ID" value="NZ_JBHSFW010000001.1"/>
</dbReference>
<evidence type="ECO:0000256" key="1">
    <source>
        <dbReference type="SAM" id="SignalP"/>
    </source>
</evidence>
<evidence type="ECO:0000259" key="2">
    <source>
        <dbReference type="Pfam" id="PF13115"/>
    </source>
</evidence>